<keyword evidence="6 11" id="KW-1133">Transmembrane helix</keyword>
<evidence type="ECO:0000256" key="4">
    <source>
        <dbReference type="ARBA" id="ARBA00022475"/>
    </source>
</evidence>
<keyword evidence="9" id="KW-0479">Metal-binding</keyword>
<feature type="binding site" evidence="10">
    <location>
        <position position="495"/>
    </location>
    <ligand>
        <name>Mn(2+)</name>
        <dbReference type="ChEBI" id="CHEBI:29035"/>
    </ligand>
</feature>
<comment type="caution">
    <text evidence="13">The sequence shown here is derived from an EMBL/GenBank/DDBJ whole genome shotgun (WGS) entry which is preliminary data.</text>
</comment>
<dbReference type="Pfam" id="PF00884">
    <property type="entry name" value="Sulfatase"/>
    <property type="match status" value="1"/>
</dbReference>
<feature type="domain" description="Sulfatase N-terminal" evidence="12">
    <location>
        <begin position="270"/>
        <end position="557"/>
    </location>
</feature>
<dbReference type="InterPro" id="IPR012160">
    <property type="entry name" value="LtaS-like"/>
</dbReference>
<feature type="transmembrane region" description="Helical" evidence="11">
    <location>
        <begin position="91"/>
        <end position="111"/>
    </location>
</feature>
<dbReference type="InterPro" id="IPR000917">
    <property type="entry name" value="Sulfatase_N"/>
</dbReference>
<comment type="pathway">
    <text evidence="2">Cell wall biogenesis; lipoteichoic acid biosynthesis.</text>
</comment>
<keyword evidence="9" id="KW-0464">Manganese</keyword>
<evidence type="ECO:0000256" key="9">
    <source>
        <dbReference type="PIRSR" id="PIRSR005091-2"/>
    </source>
</evidence>
<evidence type="ECO:0000256" key="7">
    <source>
        <dbReference type="ARBA" id="ARBA00023136"/>
    </source>
</evidence>
<dbReference type="Proteomes" id="UP000190890">
    <property type="component" value="Unassembled WGS sequence"/>
</dbReference>
<comment type="similarity">
    <text evidence="3">Belongs to the LTA synthase family.</text>
</comment>
<organism evidence="13 14">
    <name type="scientific">Clostridium puniceum</name>
    <dbReference type="NCBI Taxonomy" id="29367"/>
    <lineage>
        <taxon>Bacteria</taxon>
        <taxon>Bacillati</taxon>
        <taxon>Bacillota</taxon>
        <taxon>Clostridia</taxon>
        <taxon>Eubacteriales</taxon>
        <taxon>Clostridiaceae</taxon>
        <taxon>Clostridium</taxon>
    </lineage>
</organism>
<name>A0A1S8TPS1_9CLOT</name>
<dbReference type="EMBL" id="LZZM01000098">
    <property type="protein sequence ID" value="OOM79753.1"/>
    <property type="molecule type" value="Genomic_DNA"/>
</dbReference>
<dbReference type="AlphaFoldDB" id="A0A1S8TPS1"/>
<comment type="subcellular location">
    <subcellularLocation>
        <location evidence="1">Cell membrane</location>
        <topology evidence="1">Multi-pass membrane protein</topology>
    </subcellularLocation>
</comment>
<gene>
    <name evidence="13" type="primary">ltaS2</name>
    <name evidence="13" type="ORF">CLPUN_14320</name>
</gene>
<evidence type="ECO:0000313" key="13">
    <source>
        <dbReference type="EMBL" id="OOM79753.1"/>
    </source>
</evidence>
<evidence type="ECO:0000256" key="2">
    <source>
        <dbReference type="ARBA" id="ARBA00004936"/>
    </source>
</evidence>
<feature type="transmembrane region" description="Helical" evidence="11">
    <location>
        <begin position="141"/>
        <end position="158"/>
    </location>
</feature>
<evidence type="ECO:0000256" key="1">
    <source>
        <dbReference type="ARBA" id="ARBA00004651"/>
    </source>
</evidence>
<dbReference type="GO" id="GO:0005886">
    <property type="term" value="C:plasma membrane"/>
    <property type="evidence" value="ECO:0007669"/>
    <property type="project" value="UniProtKB-SubCell"/>
</dbReference>
<dbReference type="PIRSF" id="PIRSF005091">
    <property type="entry name" value="Mmb_sulf_HI1246"/>
    <property type="match status" value="1"/>
</dbReference>
<dbReference type="STRING" id="29367.CLPUN_14320"/>
<dbReference type="PANTHER" id="PTHR47371:SF3">
    <property type="entry name" value="PHOSPHOGLYCEROL TRANSFERASE I"/>
    <property type="match status" value="1"/>
</dbReference>
<sequence>MKFLTLFFTKFMNCIMKFSNKFLDSSIAKLRFFTIFDMLIKNILFMTIIHMYSSNFGTSFTKALSFSIVYLGFVLLLYSFGYMFSNKKQVLFYIILNILFTILIISDLWYFRANRDFLGLQNIFIRRTFNPSGLSLINPEIIDLVFFMDIVPTTILFISKKISNTQKRNLPKFTISLTTSLVIIISSILFIDIFKLSNYSTASISKPQWNPAETVAASGPISYHLQEASKTITRLVSNPSSDDINEIETWINNNKENLPDNEFKGLFKGKNVIFLQIESLENFVIGKSTNGKEIAPFLTKLSKEGLYFTNIYEQNNGGDSIDCDFLINSSTFTLGDQITALNYSENTYPNSLPKLFENIGYNTITSHAENYSAFNWSKLHKNAFGVETLWSLNEYNYDEAVGYGISDRTFLNQLSEKLKTVKQPFLFQSPTLSSHGPFNIGKQYRQLDLPKEIDESKLGGYFESIHYTDEQIKMFFDKLSESGILNNTVVVMYGDHTGVHKYYNNEIKDLDYEGNWWKDYDHKIPLIIYTPNMNPSIITASGGQSDFLPTISYLMGMDKSLYENTSMGRVLVNTNRNSTIIRTKEIEGKVKSPEEEQHVLNSYIIGEKIIKTNFFAKYKPN</sequence>
<accession>A0A1S8TPS1</accession>
<feature type="transmembrane region" description="Helical" evidence="11">
    <location>
        <begin position="30"/>
        <end position="52"/>
    </location>
</feature>
<evidence type="ECO:0000256" key="5">
    <source>
        <dbReference type="ARBA" id="ARBA00022692"/>
    </source>
</evidence>
<keyword evidence="5 11" id="KW-0812">Transmembrane</keyword>
<dbReference type="Gene3D" id="3.30.1120.170">
    <property type="match status" value="1"/>
</dbReference>
<dbReference type="InterPro" id="IPR017850">
    <property type="entry name" value="Alkaline_phosphatase_core_sf"/>
</dbReference>
<keyword evidence="7 11" id="KW-0472">Membrane</keyword>
<feature type="active site" evidence="8">
    <location>
        <position position="320"/>
    </location>
</feature>
<protein>
    <submittedName>
        <fullName evidence="13">Lipoteichoic acid synthase 2</fullName>
    </submittedName>
</protein>
<evidence type="ECO:0000256" key="8">
    <source>
        <dbReference type="PIRSR" id="PIRSR005091-1"/>
    </source>
</evidence>
<dbReference type="InterPro" id="IPR050448">
    <property type="entry name" value="OpgB/LTA_synthase_biosynth"/>
</dbReference>
<feature type="binding site" evidence="10">
    <location>
        <position position="278"/>
    </location>
    <ligand>
        <name>Mn(2+)</name>
        <dbReference type="ChEBI" id="CHEBI:29035"/>
    </ligand>
</feature>
<proteinExistence type="inferred from homology"/>
<dbReference type="SUPFAM" id="SSF53649">
    <property type="entry name" value="Alkaline phosphatase-like"/>
    <property type="match status" value="1"/>
</dbReference>
<evidence type="ECO:0000259" key="12">
    <source>
        <dbReference type="Pfam" id="PF00884"/>
    </source>
</evidence>
<reference evidence="13 14" key="1">
    <citation type="submission" date="2016-05" db="EMBL/GenBank/DDBJ databases">
        <title>Microbial solvent formation.</title>
        <authorList>
            <person name="Poehlein A."/>
            <person name="Montoya Solano J.D."/>
            <person name="Flitsch S."/>
            <person name="Krabben P."/>
            <person name="Duerre P."/>
            <person name="Daniel R."/>
        </authorList>
    </citation>
    <scope>NUCLEOTIDE SEQUENCE [LARGE SCALE GENOMIC DNA]</scope>
    <source>
        <strain evidence="13 14">DSM 2619</strain>
    </source>
</reference>
<evidence type="ECO:0000256" key="11">
    <source>
        <dbReference type="SAM" id="Phobius"/>
    </source>
</evidence>
<dbReference type="CDD" id="cd16015">
    <property type="entry name" value="LTA_synthase"/>
    <property type="match status" value="1"/>
</dbReference>
<evidence type="ECO:0000256" key="3">
    <source>
        <dbReference type="ARBA" id="ARBA00009983"/>
    </source>
</evidence>
<dbReference type="GO" id="GO:0046872">
    <property type="term" value="F:metal ion binding"/>
    <property type="evidence" value="ECO:0007669"/>
    <property type="project" value="UniProtKB-KW"/>
</dbReference>
<evidence type="ECO:0000313" key="14">
    <source>
        <dbReference type="Proteomes" id="UP000190890"/>
    </source>
</evidence>
<keyword evidence="4" id="KW-1003">Cell membrane</keyword>
<feature type="transmembrane region" description="Helical" evidence="11">
    <location>
        <begin position="170"/>
        <end position="191"/>
    </location>
</feature>
<feature type="binding site" evidence="10">
    <location>
        <position position="496"/>
    </location>
    <ligand>
        <name>Mn(2+)</name>
        <dbReference type="ChEBI" id="CHEBI:29035"/>
    </ligand>
</feature>
<keyword evidence="14" id="KW-1185">Reference proteome</keyword>
<evidence type="ECO:0000256" key="6">
    <source>
        <dbReference type="ARBA" id="ARBA00022989"/>
    </source>
</evidence>
<dbReference type="Gene3D" id="3.40.720.10">
    <property type="entry name" value="Alkaline Phosphatase, subunit A"/>
    <property type="match status" value="1"/>
</dbReference>
<dbReference type="RefSeq" id="WP_077846622.1">
    <property type="nucleotide sequence ID" value="NZ_LZZM01000098.1"/>
</dbReference>
<feature type="binding site" evidence="9">
    <location>
        <position position="435"/>
    </location>
    <ligand>
        <name>substrate</name>
    </ligand>
</feature>
<evidence type="ECO:0000256" key="10">
    <source>
        <dbReference type="PIRSR" id="PIRSR005091-3"/>
    </source>
</evidence>
<feature type="transmembrane region" description="Helical" evidence="11">
    <location>
        <begin position="64"/>
        <end position="84"/>
    </location>
</feature>
<dbReference type="PANTHER" id="PTHR47371">
    <property type="entry name" value="LIPOTEICHOIC ACID SYNTHASE"/>
    <property type="match status" value="1"/>
</dbReference>